<gene>
    <name evidence="3" type="ORF">UFOVP1296_30</name>
    <name evidence="1" type="ORF">UFOVP471_64</name>
    <name evidence="2" type="ORF">UFOVP890_30</name>
</gene>
<sequence length="108" mass="11792">MSIDAQFLSMMPTVVTVYPNSGLDAYGKISHGATGVAVRCRVQDKDTRYATERNRDEFNNGTIIFYGCPDITISSKIVLPDGTSPIILSVDNHNDESGLHHTTVTFGK</sequence>
<evidence type="ECO:0000313" key="2">
    <source>
        <dbReference type="EMBL" id="CAB4169424.1"/>
    </source>
</evidence>
<accession>A0A6J5RNE6</accession>
<dbReference type="EMBL" id="LR796438">
    <property type="protein sequence ID" value="CAB4144769.1"/>
    <property type="molecule type" value="Genomic_DNA"/>
</dbReference>
<name>A0A6J5RNE6_9CAUD</name>
<evidence type="ECO:0000313" key="1">
    <source>
        <dbReference type="EMBL" id="CAB4144769.1"/>
    </source>
</evidence>
<dbReference type="EMBL" id="LR796845">
    <property type="protein sequence ID" value="CAB4169424.1"/>
    <property type="molecule type" value="Genomic_DNA"/>
</dbReference>
<organism evidence="3">
    <name type="scientific">uncultured Caudovirales phage</name>
    <dbReference type="NCBI Taxonomy" id="2100421"/>
    <lineage>
        <taxon>Viruses</taxon>
        <taxon>Duplodnaviria</taxon>
        <taxon>Heunggongvirae</taxon>
        <taxon>Uroviricota</taxon>
        <taxon>Caudoviricetes</taxon>
        <taxon>Peduoviridae</taxon>
        <taxon>Maltschvirus</taxon>
        <taxon>Maltschvirus maltsch</taxon>
    </lineage>
</organism>
<evidence type="ECO:0000313" key="3">
    <source>
        <dbReference type="EMBL" id="CAB4195706.1"/>
    </source>
</evidence>
<proteinExistence type="predicted"/>
<dbReference type="EMBL" id="LR797240">
    <property type="protein sequence ID" value="CAB4195706.1"/>
    <property type="molecule type" value="Genomic_DNA"/>
</dbReference>
<protein>
    <submittedName>
        <fullName evidence="3">Uncharacterized protein</fullName>
    </submittedName>
</protein>
<reference evidence="3" key="1">
    <citation type="submission" date="2020-05" db="EMBL/GenBank/DDBJ databases">
        <authorList>
            <person name="Chiriac C."/>
            <person name="Salcher M."/>
            <person name="Ghai R."/>
            <person name="Kavagutti S V."/>
        </authorList>
    </citation>
    <scope>NUCLEOTIDE SEQUENCE</scope>
</reference>